<keyword evidence="4" id="KW-1185">Reference proteome</keyword>
<gene>
    <name evidence="3" type="ORF">LSH36_601g01032</name>
</gene>
<feature type="region of interest" description="Disordered" evidence="1">
    <location>
        <begin position="89"/>
        <end position="209"/>
    </location>
</feature>
<dbReference type="PROSITE" id="PS51505">
    <property type="entry name" value="SCA7"/>
    <property type="match status" value="1"/>
</dbReference>
<name>A0AAD9J4Z8_9ANNE</name>
<accession>A0AAD9J4Z8</accession>
<reference evidence="3" key="1">
    <citation type="journal article" date="2023" name="Mol. Biol. Evol.">
        <title>Third-Generation Sequencing Reveals the Adaptive Role of the Epigenome in Three Deep-Sea Polychaetes.</title>
        <authorList>
            <person name="Perez M."/>
            <person name="Aroh O."/>
            <person name="Sun Y."/>
            <person name="Lan Y."/>
            <person name="Juniper S.K."/>
            <person name="Young C.R."/>
            <person name="Angers B."/>
            <person name="Qian P.Y."/>
        </authorList>
    </citation>
    <scope>NUCLEOTIDE SEQUENCE</scope>
    <source>
        <strain evidence="3">P08H-3</strain>
    </source>
</reference>
<feature type="compositionally biased region" description="Basic residues" evidence="1">
    <location>
        <begin position="136"/>
        <end position="149"/>
    </location>
</feature>
<dbReference type="InterPro" id="IPR052237">
    <property type="entry name" value="Ataxin-7-like_regulator"/>
</dbReference>
<sequence length="1120" mass="117568">MATLGDSPTLFSGQSWSQWLENIPKDLLDEPDTQGTSLTESPKKDSMKLRKEDIELYGICPARDEFYLVVCEHCNHVIKPQALQRHLDQRHSISPSYSSSNSDSSTTCTSSTSQSPVKDQKVSSTGSTSSSNVRSKDHKHASNAHKPTRRPNNNGPPQVHPKDKPPEVSKCKKNPMVKMERIQSSGVNKTPPSSSKCLDTSTDKGKKLSNEHRNLVSEFSGLNSSSGLQESHMTPTTRALTVLSSTTVVSTPVPVVSSAKAALSAPKLMSVSSTNASSSRTPPIMHYSSSTGTGNSASTKKLQLTTVTVTTPTVTISKQTKPALTSQCSSGGSKKTSTRKTPLCKDREYDANKHCGVWMEEMKRQCTRSLTCKTHSLSLRRAVKGRSKSFDELLREHREAKEQLLLKTKGEAGLHAAGLNNTAATIKMTTSPSLATPSSTAKSMPTTPTTPVMFKSPVSETKVTTSVVASPVIVKPQMAFKEKLCLNSSITRQASLPVFSRNECVPVPESVSYLSSDGEEEEEKDKMDYPCSNHHPRPAAVNSFGSWIHGGGCYVFSRKEDLCRAAFFAAVEKHLHPPPHKKLCIESNLPKGSTISTNTKDPYDFTFGDSLQGAGGKSVSKGLVKTKSATGCNSPNSNIKTGLSELSSPTRDLDGSDSNCLYSPAGVKRKRSSSMMQGTGSLNNGMGTGVLSSPSTSFTVPVLCSSPIAITIPGSINFNLSSSTLSNINASLATNKAPIIHGKNTLVKDLGKVCVDGNSQLNGQLISLSGTNLADVTHIQLNNLSEKCALAKANKTTSKGQQGPQNPLVGRVQLNKSPVTLHTNSKPSSVFSKRPTNLPNSLNLAPLLSSVSVGGFLQLDAQLCNSVGSSALTLTTSSTGGSGSGGGGSGGVRSSINNNSDSLLLAEAGSLQLSSPILLSGSASPTSPLNGLLSVTNTASKTVNSSNHGNHLCDTDNLVPKADLTLTEELLAHHGSAFSLSPAKSDGGLSRSMSTDTELSAAVTQVSLSAAAATAQQLAAAALNLTTQSGCILSGSNNIPQLYATHHVLAKSSPSAALSSIQLQTKPGLKAISGSPGKIPLQPLSLTILSPGSSGAGTQNHHSHLVLHTADDSHPAANLS</sequence>
<dbReference type="Pfam" id="PF08313">
    <property type="entry name" value="SCA7"/>
    <property type="match status" value="1"/>
</dbReference>
<feature type="region of interest" description="Disordered" evidence="1">
    <location>
        <begin position="431"/>
        <end position="453"/>
    </location>
</feature>
<comment type="caution">
    <text evidence="3">The sequence shown here is derived from an EMBL/GenBank/DDBJ whole genome shotgun (WGS) entry which is preliminary data.</text>
</comment>
<dbReference type="AlphaFoldDB" id="A0AAD9J4Z8"/>
<proteinExistence type="predicted"/>
<evidence type="ECO:0000313" key="3">
    <source>
        <dbReference type="EMBL" id="KAK2146539.1"/>
    </source>
</evidence>
<feature type="region of interest" description="Disordered" evidence="1">
    <location>
        <begin position="27"/>
        <end position="46"/>
    </location>
</feature>
<protein>
    <recommendedName>
        <fullName evidence="2">SCA7 domain-containing protein</fullName>
    </recommendedName>
</protein>
<feature type="compositionally biased region" description="Polar residues" evidence="1">
    <location>
        <begin position="182"/>
        <end position="200"/>
    </location>
</feature>
<evidence type="ECO:0000313" key="4">
    <source>
        <dbReference type="Proteomes" id="UP001208570"/>
    </source>
</evidence>
<dbReference type="EMBL" id="JAODUP010000601">
    <property type="protein sequence ID" value="KAK2146539.1"/>
    <property type="molecule type" value="Genomic_DNA"/>
</dbReference>
<dbReference type="PANTHER" id="PTHR15117:SF24">
    <property type="entry name" value="SCA7 DOMAIN-CONTAINING PROTEIN"/>
    <property type="match status" value="1"/>
</dbReference>
<dbReference type="PANTHER" id="PTHR15117">
    <property type="entry name" value="ATAXIN 7 RELATED"/>
    <property type="match status" value="1"/>
</dbReference>
<evidence type="ECO:0000256" key="1">
    <source>
        <dbReference type="SAM" id="MobiDB-lite"/>
    </source>
</evidence>
<feature type="compositionally biased region" description="Low complexity" evidence="1">
    <location>
        <begin position="288"/>
        <end position="298"/>
    </location>
</feature>
<dbReference type="Gene3D" id="6.10.140.1270">
    <property type="match status" value="1"/>
</dbReference>
<organism evidence="3 4">
    <name type="scientific">Paralvinella palmiformis</name>
    <dbReference type="NCBI Taxonomy" id="53620"/>
    <lineage>
        <taxon>Eukaryota</taxon>
        <taxon>Metazoa</taxon>
        <taxon>Spiralia</taxon>
        <taxon>Lophotrochozoa</taxon>
        <taxon>Annelida</taxon>
        <taxon>Polychaeta</taxon>
        <taxon>Sedentaria</taxon>
        <taxon>Canalipalpata</taxon>
        <taxon>Terebellida</taxon>
        <taxon>Terebelliformia</taxon>
        <taxon>Alvinellidae</taxon>
        <taxon>Paralvinella</taxon>
    </lineage>
</organism>
<evidence type="ECO:0000259" key="2">
    <source>
        <dbReference type="PROSITE" id="PS51505"/>
    </source>
</evidence>
<feature type="compositionally biased region" description="Low complexity" evidence="1">
    <location>
        <begin position="92"/>
        <end position="115"/>
    </location>
</feature>
<feature type="compositionally biased region" description="Basic and acidic residues" evidence="1">
    <location>
        <begin position="160"/>
        <end position="170"/>
    </location>
</feature>
<dbReference type="Proteomes" id="UP001208570">
    <property type="component" value="Unassembled WGS sequence"/>
</dbReference>
<dbReference type="InterPro" id="IPR013243">
    <property type="entry name" value="SCA7_dom"/>
</dbReference>
<feature type="region of interest" description="Disordered" evidence="1">
    <location>
        <begin position="875"/>
        <end position="894"/>
    </location>
</feature>
<feature type="compositionally biased region" description="Gly residues" evidence="1">
    <location>
        <begin position="880"/>
        <end position="891"/>
    </location>
</feature>
<feature type="domain" description="SCA7" evidence="2">
    <location>
        <begin position="342"/>
        <end position="409"/>
    </location>
</feature>
<feature type="region of interest" description="Disordered" evidence="1">
    <location>
        <begin position="272"/>
        <end position="298"/>
    </location>
</feature>
<feature type="compositionally biased region" description="Low complexity" evidence="1">
    <location>
        <begin position="431"/>
        <end position="441"/>
    </location>
</feature>